<name>A0A2N5M5F2_9BACI</name>
<dbReference type="InterPro" id="IPR026032">
    <property type="entry name" value="HcaT-like"/>
</dbReference>
<evidence type="ECO:0000256" key="5">
    <source>
        <dbReference type="ARBA" id="ARBA00022692"/>
    </source>
</evidence>
<feature type="transmembrane region" description="Helical" evidence="8">
    <location>
        <begin position="96"/>
        <end position="121"/>
    </location>
</feature>
<feature type="transmembrane region" description="Helical" evidence="8">
    <location>
        <begin position="71"/>
        <end position="90"/>
    </location>
</feature>
<keyword evidence="7 8" id="KW-0472">Membrane</keyword>
<accession>A0A2N5M5F2</accession>
<dbReference type="GO" id="GO:0030395">
    <property type="term" value="F:lactose binding"/>
    <property type="evidence" value="ECO:0007669"/>
    <property type="project" value="TreeGrafter"/>
</dbReference>
<evidence type="ECO:0000256" key="8">
    <source>
        <dbReference type="SAM" id="Phobius"/>
    </source>
</evidence>
<evidence type="ECO:0000256" key="6">
    <source>
        <dbReference type="ARBA" id="ARBA00022989"/>
    </source>
</evidence>
<organism evidence="10 11">
    <name type="scientific">Peribacillus deserti</name>
    <dbReference type="NCBI Taxonomy" id="673318"/>
    <lineage>
        <taxon>Bacteria</taxon>
        <taxon>Bacillati</taxon>
        <taxon>Bacillota</taxon>
        <taxon>Bacilli</taxon>
        <taxon>Bacillales</taxon>
        <taxon>Bacillaceae</taxon>
        <taxon>Peribacillus</taxon>
    </lineage>
</organism>
<comment type="subcellular location">
    <subcellularLocation>
        <location evidence="1">Cell inner membrane</location>
        <topology evidence="1">Multi-pass membrane protein</topology>
    </subcellularLocation>
</comment>
<dbReference type="Proteomes" id="UP000234748">
    <property type="component" value="Unassembled WGS sequence"/>
</dbReference>
<feature type="transmembrane region" description="Helical" evidence="8">
    <location>
        <begin position="265"/>
        <end position="285"/>
    </location>
</feature>
<keyword evidence="4" id="KW-0997">Cell inner membrane</keyword>
<evidence type="ECO:0000256" key="3">
    <source>
        <dbReference type="ARBA" id="ARBA00022475"/>
    </source>
</evidence>
<feature type="transmembrane region" description="Helical" evidence="8">
    <location>
        <begin position="12"/>
        <end position="31"/>
    </location>
</feature>
<dbReference type="InterPro" id="IPR024989">
    <property type="entry name" value="MFS_assoc_dom"/>
</dbReference>
<evidence type="ECO:0000313" key="10">
    <source>
        <dbReference type="EMBL" id="PLT29562.1"/>
    </source>
</evidence>
<dbReference type="PANTHER" id="PTHR23522">
    <property type="entry name" value="BLL5896 PROTEIN"/>
    <property type="match status" value="1"/>
</dbReference>
<feature type="transmembrane region" description="Helical" evidence="8">
    <location>
        <begin position="37"/>
        <end position="59"/>
    </location>
</feature>
<dbReference type="NCBIfam" id="NF037955">
    <property type="entry name" value="mfs"/>
    <property type="match status" value="1"/>
</dbReference>
<dbReference type="PANTHER" id="PTHR23522:SF10">
    <property type="entry name" value="3-PHENYLPROPIONIC ACID TRANSPORTER-RELATED"/>
    <property type="match status" value="1"/>
</dbReference>
<proteinExistence type="predicted"/>
<evidence type="ECO:0000256" key="1">
    <source>
        <dbReference type="ARBA" id="ARBA00004429"/>
    </source>
</evidence>
<keyword evidence="11" id="KW-1185">Reference proteome</keyword>
<dbReference type="SUPFAM" id="SSF103473">
    <property type="entry name" value="MFS general substrate transporter"/>
    <property type="match status" value="1"/>
</dbReference>
<keyword evidence="5 8" id="KW-0812">Transmembrane</keyword>
<dbReference type="GO" id="GO:0005886">
    <property type="term" value="C:plasma membrane"/>
    <property type="evidence" value="ECO:0007669"/>
    <property type="project" value="UniProtKB-SubCell"/>
</dbReference>
<keyword evidence="3" id="KW-1003">Cell membrane</keyword>
<evidence type="ECO:0000259" key="9">
    <source>
        <dbReference type="Pfam" id="PF12832"/>
    </source>
</evidence>
<evidence type="ECO:0000256" key="4">
    <source>
        <dbReference type="ARBA" id="ARBA00022519"/>
    </source>
</evidence>
<dbReference type="PIRSF" id="PIRSF004925">
    <property type="entry name" value="HcaT"/>
    <property type="match status" value="1"/>
</dbReference>
<reference evidence="10 11" key="1">
    <citation type="submission" date="2017-11" db="EMBL/GenBank/DDBJ databases">
        <title>Comparitive Functional Genomics of Dry Heat Resistant strains isolated from the Viking Spacecraft.</title>
        <authorList>
            <person name="Seuylemezian A."/>
            <person name="Cooper K."/>
            <person name="Vaishampayan P."/>
        </authorList>
    </citation>
    <scope>NUCLEOTIDE SEQUENCE [LARGE SCALE GENOMIC DNA]</scope>
    <source>
        <strain evidence="10 11">V1-29</strain>
    </source>
</reference>
<evidence type="ECO:0000256" key="2">
    <source>
        <dbReference type="ARBA" id="ARBA00022448"/>
    </source>
</evidence>
<evidence type="ECO:0000313" key="11">
    <source>
        <dbReference type="Proteomes" id="UP000234748"/>
    </source>
</evidence>
<gene>
    <name evidence="10" type="ORF">CUU66_12650</name>
</gene>
<dbReference type="GO" id="GO:0015528">
    <property type="term" value="F:lactose:proton symporter activity"/>
    <property type="evidence" value="ECO:0007669"/>
    <property type="project" value="TreeGrafter"/>
</dbReference>
<dbReference type="RefSeq" id="WP_101642697.1">
    <property type="nucleotide sequence ID" value="NZ_PGUY01000038.1"/>
</dbReference>
<dbReference type="Gene3D" id="1.20.1250.20">
    <property type="entry name" value="MFS general substrate transporter like domains"/>
    <property type="match status" value="2"/>
</dbReference>
<evidence type="ECO:0000256" key="7">
    <source>
        <dbReference type="ARBA" id="ARBA00023136"/>
    </source>
</evidence>
<feature type="transmembrane region" description="Helical" evidence="8">
    <location>
        <begin position="358"/>
        <end position="377"/>
    </location>
</feature>
<feature type="transmembrane region" description="Helical" evidence="8">
    <location>
        <begin position="205"/>
        <end position="226"/>
    </location>
</feature>
<keyword evidence="6 8" id="KW-1133">Transmembrane helix</keyword>
<protein>
    <submittedName>
        <fullName evidence="10">MFS transporter</fullName>
    </submittedName>
</protein>
<feature type="transmembrane region" description="Helical" evidence="8">
    <location>
        <begin position="291"/>
        <end position="312"/>
    </location>
</feature>
<dbReference type="EMBL" id="PGUY01000038">
    <property type="protein sequence ID" value="PLT29562.1"/>
    <property type="molecule type" value="Genomic_DNA"/>
</dbReference>
<keyword evidence="2" id="KW-0813">Transport</keyword>
<feature type="transmembrane region" description="Helical" evidence="8">
    <location>
        <begin position="133"/>
        <end position="152"/>
    </location>
</feature>
<feature type="domain" description="Major facilitator superfamily associated" evidence="9">
    <location>
        <begin position="6"/>
        <end position="360"/>
    </location>
</feature>
<sequence length="393" mass="43513">MNSQRWMSRQFFSFFFTWGIFLPYWTGWMIHAKGITVAQASLIMSLGLVIRGLSTLFAFPRLSGKLSSKVLLNGMGIGTFIFLLLCIPANSYTSLLVTVLFLHFFYPALMPAMDTAAGVLVQNKQLKHYGKSRSWGSFGFIVSGMTLTFFTGKFGDEAILWGLLLGVFVLVCLGMMPAPDVLTEKPKTDPADRSSLLKPFKVKHFGLVLVIVILLQAAHASYYSYGYIYLEEINAPKYLTGVILNVGVIAEILFFLIADRAFRRFSAGSLLALAALGSSVRWILVFSFPNVAVFSVSQLLHALSFAMGHYAFMKYLVQNIPPKDVSKAQGIYSALALSWSTAVFTVFGGFLYEIEPRYAFLGMLVCSIPSFIVALVYRKLADKKQIAAEKLAG</sequence>
<dbReference type="InterPro" id="IPR036259">
    <property type="entry name" value="MFS_trans_sf"/>
</dbReference>
<feature type="transmembrane region" description="Helical" evidence="8">
    <location>
        <begin position="332"/>
        <end position="352"/>
    </location>
</feature>
<dbReference type="OrthoDB" id="9150135at2"/>
<comment type="caution">
    <text evidence="10">The sequence shown here is derived from an EMBL/GenBank/DDBJ whole genome shotgun (WGS) entry which is preliminary data.</text>
</comment>
<dbReference type="AlphaFoldDB" id="A0A2N5M5F2"/>
<dbReference type="Pfam" id="PF12832">
    <property type="entry name" value="MFS_1_like"/>
    <property type="match status" value="1"/>
</dbReference>
<feature type="transmembrane region" description="Helical" evidence="8">
    <location>
        <begin position="238"/>
        <end position="258"/>
    </location>
</feature>
<feature type="transmembrane region" description="Helical" evidence="8">
    <location>
        <begin position="158"/>
        <end position="178"/>
    </location>
</feature>